<reference evidence="2 3" key="1">
    <citation type="submission" date="2020-04" db="EMBL/GenBank/DDBJ databases">
        <title>Perkinsus olseni comparative genomics.</title>
        <authorList>
            <person name="Bogema D.R."/>
        </authorList>
    </citation>
    <scope>NUCLEOTIDE SEQUENCE [LARGE SCALE GENOMIC DNA]</scope>
    <source>
        <strain evidence="2">00978-12</strain>
    </source>
</reference>
<keyword evidence="1" id="KW-0472">Membrane</keyword>
<protein>
    <submittedName>
        <fullName evidence="2">Uncharacterized protein</fullName>
    </submittedName>
</protein>
<dbReference type="AlphaFoldDB" id="A0A7J6P3B3"/>
<dbReference type="Proteomes" id="UP000541610">
    <property type="component" value="Unassembled WGS sequence"/>
</dbReference>
<evidence type="ECO:0000256" key="1">
    <source>
        <dbReference type="SAM" id="Phobius"/>
    </source>
</evidence>
<evidence type="ECO:0000313" key="3">
    <source>
        <dbReference type="Proteomes" id="UP000541610"/>
    </source>
</evidence>
<evidence type="ECO:0000313" key="2">
    <source>
        <dbReference type="EMBL" id="KAF4690585.1"/>
    </source>
</evidence>
<dbReference type="EMBL" id="JABANP010000096">
    <property type="protein sequence ID" value="KAF4690585.1"/>
    <property type="molecule type" value="Genomic_DNA"/>
</dbReference>
<sequence length="133" mass="14736">MVEPVRHSTEVVSMFYHIALLALVLSGHISVVRGFEVKGFYESSNEPIKSLHFNPRRMTAAVVLQGSPPILAPYTQNKHVIKVSLAAEDLEYLKKLYPEQVGDDTFKKLTAIANVNAVLMTYKDGAVKLYSGS</sequence>
<name>A0A7J6P3B3_PEROL</name>
<accession>A0A7J6P3B3</accession>
<feature type="transmembrane region" description="Helical" evidence="1">
    <location>
        <begin position="14"/>
        <end position="35"/>
    </location>
</feature>
<comment type="caution">
    <text evidence="2">The sequence shown here is derived from an EMBL/GenBank/DDBJ whole genome shotgun (WGS) entry which is preliminary data.</text>
</comment>
<gene>
    <name evidence="2" type="ORF">FOZ60_017194</name>
</gene>
<dbReference type="OrthoDB" id="423516at2759"/>
<organism evidence="2 3">
    <name type="scientific">Perkinsus olseni</name>
    <name type="common">Perkinsus atlanticus</name>
    <dbReference type="NCBI Taxonomy" id="32597"/>
    <lineage>
        <taxon>Eukaryota</taxon>
        <taxon>Sar</taxon>
        <taxon>Alveolata</taxon>
        <taxon>Perkinsozoa</taxon>
        <taxon>Perkinsea</taxon>
        <taxon>Perkinsida</taxon>
        <taxon>Perkinsidae</taxon>
        <taxon>Perkinsus</taxon>
    </lineage>
</organism>
<proteinExistence type="predicted"/>
<keyword evidence="1" id="KW-1133">Transmembrane helix</keyword>
<keyword evidence="1" id="KW-0812">Transmembrane</keyword>